<keyword evidence="1" id="KW-0472">Membrane</keyword>
<dbReference type="Pfam" id="PF02618">
    <property type="entry name" value="YceG"/>
    <property type="match status" value="1"/>
</dbReference>
<keyword evidence="1" id="KW-0812">Transmembrane</keyword>
<evidence type="ECO:0000313" key="3">
    <source>
        <dbReference type="Proteomes" id="UP000823863"/>
    </source>
</evidence>
<protein>
    <submittedName>
        <fullName evidence="2">Endolytic transglycosylase MltG</fullName>
    </submittedName>
</protein>
<comment type="caution">
    <text evidence="2">The sequence shown here is derived from an EMBL/GenBank/DDBJ whole genome shotgun (WGS) entry which is preliminary data.</text>
</comment>
<reference evidence="2" key="2">
    <citation type="submission" date="2021-04" db="EMBL/GenBank/DDBJ databases">
        <authorList>
            <person name="Gilroy R."/>
        </authorList>
    </citation>
    <scope>NUCLEOTIDE SEQUENCE</scope>
    <source>
        <strain evidence="2">CHK198-12963</strain>
    </source>
</reference>
<name>A0A9D2PUC8_9FIRM</name>
<proteinExistence type="predicted"/>
<reference evidence="2" key="1">
    <citation type="journal article" date="2021" name="PeerJ">
        <title>Extensive microbial diversity within the chicken gut microbiome revealed by metagenomics and culture.</title>
        <authorList>
            <person name="Gilroy R."/>
            <person name="Ravi A."/>
            <person name="Getino M."/>
            <person name="Pursley I."/>
            <person name="Horton D.L."/>
            <person name="Alikhan N.F."/>
            <person name="Baker D."/>
            <person name="Gharbi K."/>
            <person name="Hall N."/>
            <person name="Watson M."/>
            <person name="Adriaenssens E.M."/>
            <person name="Foster-Nyarko E."/>
            <person name="Jarju S."/>
            <person name="Secka A."/>
            <person name="Antonio M."/>
            <person name="Oren A."/>
            <person name="Chaudhuri R.R."/>
            <person name="La Ragione R."/>
            <person name="Hildebrand F."/>
            <person name="Pallen M.J."/>
        </authorList>
    </citation>
    <scope>NUCLEOTIDE SEQUENCE</scope>
    <source>
        <strain evidence="2">CHK198-12963</strain>
    </source>
</reference>
<evidence type="ECO:0000313" key="2">
    <source>
        <dbReference type="EMBL" id="HJC65400.1"/>
    </source>
</evidence>
<organism evidence="2 3">
    <name type="scientific">Candidatus Enterocloster excrementigallinarum</name>
    <dbReference type="NCBI Taxonomy" id="2838558"/>
    <lineage>
        <taxon>Bacteria</taxon>
        <taxon>Bacillati</taxon>
        <taxon>Bacillota</taxon>
        <taxon>Clostridia</taxon>
        <taxon>Lachnospirales</taxon>
        <taxon>Lachnospiraceae</taxon>
        <taxon>Enterocloster</taxon>
    </lineage>
</organism>
<keyword evidence="1" id="KW-1133">Transmembrane helix</keyword>
<accession>A0A9D2PUC8</accession>
<sequence length="133" mass="14944">MSNTTNDINRVTTAIIRISIKLIACALVILILYEGITRGFAFGHAIFYEEAVDPPPGVDRTVVIEEGDSASDVAGLLMDQGLITNEFAFVFQSRFYEYDTFYPGTYELNTSMTSKEILQELNTRPESQEDEEE</sequence>
<dbReference type="InterPro" id="IPR003770">
    <property type="entry name" value="MLTG-like"/>
</dbReference>
<evidence type="ECO:0000256" key="1">
    <source>
        <dbReference type="SAM" id="Phobius"/>
    </source>
</evidence>
<gene>
    <name evidence="2" type="ORF">H9931_01595</name>
</gene>
<feature type="transmembrane region" description="Helical" evidence="1">
    <location>
        <begin position="14"/>
        <end position="33"/>
    </location>
</feature>
<dbReference type="EMBL" id="DWWB01000005">
    <property type="protein sequence ID" value="HJC65400.1"/>
    <property type="molecule type" value="Genomic_DNA"/>
</dbReference>
<dbReference type="Proteomes" id="UP000823863">
    <property type="component" value="Unassembled WGS sequence"/>
</dbReference>
<dbReference type="AlphaFoldDB" id="A0A9D2PUC8"/>
<dbReference type="Gene3D" id="3.30.1490.480">
    <property type="entry name" value="Endolytic murein transglycosylase"/>
    <property type="match status" value="1"/>
</dbReference>